<dbReference type="Gene3D" id="3.40.50.300">
    <property type="entry name" value="P-loop containing nucleotide triphosphate hydrolases"/>
    <property type="match status" value="1"/>
</dbReference>
<keyword evidence="5" id="KW-0819">tRNA processing</keyword>
<dbReference type="NCBIfam" id="TIGR00150">
    <property type="entry name" value="T6A_YjeE"/>
    <property type="match status" value="1"/>
</dbReference>
<keyword evidence="9" id="KW-0460">Magnesium</keyword>
<keyword evidence="7" id="KW-0547">Nucleotide-binding</keyword>
<dbReference type="SUPFAM" id="SSF52540">
    <property type="entry name" value="P-loop containing nucleoside triphosphate hydrolases"/>
    <property type="match status" value="1"/>
</dbReference>
<proteinExistence type="inferred from homology"/>
<reference evidence="11" key="1">
    <citation type="journal article" date="2020" name="Biotechnol. Biofuels">
        <title>New insights from the biogas microbiome by comprehensive genome-resolved metagenomics of nearly 1600 species originating from multiple anaerobic digesters.</title>
        <authorList>
            <person name="Campanaro S."/>
            <person name="Treu L."/>
            <person name="Rodriguez-R L.M."/>
            <person name="Kovalovszki A."/>
            <person name="Ziels R.M."/>
            <person name="Maus I."/>
            <person name="Zhu X."/>
            <person name="Kougias P.G."/>
            <person name="Basile A."/>
            <person name="Luo G."/>
            <person name="Schluter A."/>
            <person name="Konstantinidis K.T."/>
            <person name="Angelidaki I."/>
        </authorList>
    </citation>
    <scope>NUCLEOTIDE SEQUENCE</scope>
    <source>
        <strain evidence="11">AS06rmzACSIP_7</strain>
    </source>
</reference>
<evidence type="ECO:0000313" key="11">
    <source>
        <dbReference type="EMBL" id="NLW35249.1"/>
    </source>
</evidence>
<dbReference type="AlphaFoldDB" id="A0A351U743"/>
<sequence length="139" mass="15678">MKKNEFMSKSPSETWDIGALIGERARRGDLYAIYGDLGAGKTQLVKGIARGMGVEDWLYVVSPSFTLMNIYEGKEMSLCHVDLYRIEGGECGSLNIEEFLEEGAVAVEWAERASWWDGVIKVYIDSMGEEERKITIVRE</sequence>
<keyword evidence="6" id="KW-0479">Metal-binding</keyword>
<comment type="subcellular location">
    <subcellularLocation>
        <location evidence="1">Cytoplasm</location>
    </subcellularLocation>
</comment>
<dbReference type="Proteomes" id="UP000777265">
    <property type="component" value="Unassembled WGS sequence"/>
</dbReference>
<dbReference type="GO" id="GO:0046872">
    <property type="term" value="F:metal ion binding"/>
    <property type="evidence" value="ECO:0007669"/>
    <property type="project" value="UniProtKB-KW"/>
</dbReference>
<dbReference type="Pfam" id="PF02367">
    <property type="entry name" value="TsaE"/>
    <property type="match status" value="1"/>
</dbReference>
<evidence type="ECO:0000256" key="1">
    <source>
        <dbReference type="ARBA" id="ARBA00004496"/>
    </source>
</evidence>
<protein>
    <recommendedName>
        <fullName evidence="3">tRNA threonylcarbamoyladenosine biosynthesis protein TsaE</fullName>
    </recommendedName>
    <alternativeName>
        <fullName evidence="10">t(6)A37 threonylcarbamoyladenosine biosynthesis protein TsaE</fullName>
    </alternativeName>
</protein>
<dbReference type="GO" id="GO:0005524">
    <property type="term" value="F:ATP binding"/>
    <property type="evidence" value="ECO:0007669"/>
    <property type="project" value="UniProtKB-KW"/>
</dbReference>
<evidence type="ECO:0000256" key="8">
    <source>
        <dbReference type="ARBA" id="ARBA00022840"/>
    </source>
</evidence>
<evidence type="ECO:0000256" key="3">
    <source>
        <dbReference type="ARBA" id="ARBA00019010"/>
    </source>
</evidence>
<dbReference type="EMBL" id="JAAYEE010000116">
    <property type="protein sequence ID" value="NLW35249.1"/>
    <property type="molecule type" value="Genomic_DNA"/>
</dbReference>
<evidence type="ECO:0000256" key="10">
    <source>
        <dbReference type="ARBA" id="ARBA00032441"/>
    </source>
</evidence>
<dbReference type="InterPro" id="IPR003442">
    <property type="entry name" value="T6A_TsaE"/>
</dbReference>
<dbReference type="GO" id="GO:0005737">
    <property type="term" value="C:cytoplasm"/>
    <property type="evidence" value="ECO:0007669"/>
    <property type="project" value="UniProtKB-SubCell"/>
</dbReference>
<reference evidence="11" key="2">
    <citation type="submission" date="2020-01" db="EMBL/GenBank/DDBJ databases">
        <authorList>
            <person name="Campanaro S."/>
        </authorList>
    </citation>
    <scope>NUCLEOTIDE SEQUENCE</scope>
    <source>
        <strain evidence="11">AS06rmzACSIP_7</strain>
    </source>
</reference>
<evidence type="ECO:0000256" key="5">
    <source>
        <dbReference type="ARBA" id="ARBA00022694"/>
    </source>
</evidence>
<dbReference type="GO" id="GO:0002949">
    <property type="term" value="P:tRNA threonylcarbamoyladenosine modification"/>
    <property type="evidence" value="ECO:0007669"/>
    <property type="project" value="InterPro"/>
</dbReference>
<name>A0A351U743_9BACT</name>
<evidence type="ECO:0000256" key="7">
    <source>
        <dbReference type="ARBA" id="ARBA00022741"/>
    </source>
</evidence>
<evidence type="ECO:0000256" key="6">
    <source>
        <dbReference type="ARBA" id="ARBA00022723"/>
    </source>
</evidence>
<evidence type="ECO:0000256" key="4">
    <source>
        <dbReference type="ARBA" id="ARBA00022490"/>
    </source>
</evidence>
<keyword evidence="4" id="KW-0963">Cytoplasm</keyword>
<evidence type="ECO:0000313" key="12">
    <source>
        <dbReference type="Proteomes" id="UP000777265"/>
    </source>
</evidence>
<gene>
    <name evidence="11" type="primary">tsaE</name>
    <name evidence="11" type="ORF">GXY80_07185</name>
</gene>
<accession>A0A351U743</accession>
<dbReference type="PANTHER" id="PTHR33540">
    <property type="entry name" value="TRNA THREONYLCARBAMOYLADENOSINE BIOSYNTHESIS PROTEIN TSAE"/>
    <property type="match status" value="1"/>
</dbReference>
<comment type="similarity">
    <text evidence="2">Belongs to the TsaE family.</text>
</comment>
<comment type="caution">
    <text evidence="11">The sequence shown here is derived from an EMBL/GenBank/DDBJ whole genome shotgun (WGS) entry which is preliminary data.</text>
</comment>
<organism evidence="11 12">
    <name type="scientific">Syntrophorhabdus aromaticivorans</name>
    <dbReference type="NCBI Taxonomy" id="328301"/>
    <lineage>
        <taxon>Bacteria</taxon>
        <taxon>Pseudomonadati</taxon>
        <taxon>Thermodesulfobacteriota</taxon>
        <taxon>Syntrophorhabdia</taxon>
        <taxon>Syntrophorhabdales</taxon>
        <taxon>Syntrophorhabdaceae</taxon>
        <taxon>Syntrophorhabdus</taxon>
    </lineage>
</organism>
<evidence type="ECO:0000256" key="2">
    <source>
        <dbReference type="ARBA" id="ARBA00007599"/>
    </source>
</evidence>
<evidence type="ECO:0000256" key="9">
    <source>
        <dbReference type="ARBA" id="ARBA00022842"/>
    </source>
</evidence>
<dbReference type="InterPro" id="IPR027417">
    <property type="entry name" value="P-loop_NTPase"/>
</dbReference>
<keyword evidence="8" id="KW-0067">ATP-binding</keyword>
<dbReference type="PANTHER" id="PTHR33540:SF2">
    <property type="entry name" value="TRNA THREONYLCARBAMOYLADENOSINE BIOSYNTHESIS PROTEIN TSAE"/>
    <property type="match status" value="1"/>
</dbReference>
<dbReference type="STRING" id="909663.GCA_000512235_01224"/>